<evidence type="ECO:0000313" key="1">
    <source>
        <dbReference type="EMBL" id="PWS28782.1"/>
    </source>
</evidence>
<dbReference type="Proteomes" id="UP000245379">
    <property type="component" value="Unassembled WGS sequence"/>
</dbReference>
<dbReference type="EMBL" id="QGNZ01000001">
    <property type="protein sequence ID" value="PWS28782.1"/>
    <property type="molecule type" value="Genomic_DNA"/>
</dbReference>
<dbReference type="AlphaFoldDB" id="A0A317EQL9"/>
<reference evidence="1 2" key="1">
    <citation type="submission" date="2018-05" db="EMBL/GenBank/DDBJ databases">
        <title>Pedobacter paludis sp. nov., isolated from wetland soil.</title>
        <authorList>
            <person name="Zhang Y."/>
            <person name="Wang G."/>
        </authorList>
    </citation>
    <scope>NUCLEOTIDE SEQUENCE [LARGE SCALE GENOMIC DNA]</scope>
    <source>
        <strain evidence="1 2">KCTC22721</strain>
    </source>
</reference>
<keyword evidence="2" id="KW-1185">Reference proteome</keyword>
<protein>
    <submittedName>
        <fullName evidence="1">Uncharacterized protein</fullName>
    </submittedName>
</protein>
<accession>A0A317EQL9</accession>
<organism evidence="1 2">
    <name type="scientific">Pedobacter yonginense</name>
    <dbReference type="NCBI Taxonomy" id="651869"/>
    <lineage>
        <taxon>Bacteria</taxon>
        <taxon>Pseudomonadati</taxon>
        <taxon>Bacteroidota</taxon>
        <taxon>Sphingobacteriia</taxon>
        <taxon>Sphingobacteriales</taxon>
        <taxon>Sphingobacteriaceae</taxon>
        <taxon>Pedobacter</taxon>
    </lineage>
</organism>
<comment type="caution">
    <text evidence="1">The sequence shown here is derived from an EMBL/GenBank/DDBJ whole genome shotgun (WGS) entry which is preliminary data.</text>
</comment>
<sequence length="89" mass="10764">MESSEKGKDRHLNKRRAYLPYNSKHQYPTLLQRRQNSDHLGNQWAEFNRKFMLKMIYPNFFGYSKSCDFWQFSKSKNPANRAIAGFYTF</sequence>
<name>A0A317EQL9_9SPHI</name>
<evidence type="ECO:0000313" key="2">
    <source>
        <dbReference type="Proteomes" id="UP000245379"/>
    </source>
</evidence>
<proteinExistence type="predicted"/>
<gene>
    <name evidence="1" type="ORF">DHW03_02780</name>
</gene>